<comment type="function">
    <text evidence="6">Subunit of the V1 complex of vacuolar(H+)-ATPase (V-ATPase), a multisubunit enzyme composed of a peripheral complex (V1) that hydrolyzes ATP and a membrane integral complex (V0) that translocates protons. V-ATPase is responsible for acidifying and maintaining the pH of intracellular compartments and in some cell types, is targeted to the plasma membrane, where it is responsible for acidifying the extracellular environment. Subunit C is necessary for the assembly of the catalytic sector of the enzyme and is likely to have a specific function in its catalytic activity.</text>
</comment>
<gene>
    <name evidence="7" type="ORF">WJX81_004823</name>
</gene>
<comment type="function">
    <text evidence="5">Subunit of the peripheral V1 complex of vacuolar ATPase. Subunit C is necessary for the assembly of the catalytic sector of the enzyme and is likely to have a specific function in its catalytic activity. V-ATPase is responsible for acidifying a variety of intracellular compartments in eukaryotic cells.</text>
</comment>
<dbReference type="PANTHER" id="PTHR10137">
    <property type="entry name" value="V-TYPE PROTON ATPASE SUBUNIT C"/>
    <property type="match status" value="1"/>
</dbReference>
<evidence type="ECO:0000313" key="8">
    <source>
        <dbReference type="Proteomes" id="UP001445335"/>
    </source>
</evidence>
<proteinExistence type="inferred from homology"/>
<keyword evidence="4 6" id="KW-0406">Ion transport</keyword>
<keyword evidence="3 6" id="KW-0375">Hydrogen ion transport</keyword>
<dbReference type="EMBL" id="JALJOU010000016">
    <property type="protein sequence ID" value="KAK9839479.1"/>
    <property type="molecule type" value="Genomic_DNA"/>
</dbReference>
<evidence type="ECO:0000313" key="7">
    <source>
        <dbReference type="EMBL" id="KAK9839479.1"/>
    </source>
</evidence>
<dbReference type="Pfam" id="PF03223">
    <property type="entry name" value="V-ATPase_C"/>
    <property type="match status" value="1"/>
</dbReference>
<evidence type="ECO:0000256" key="1">
    <source>
        <dbReference type="ARBA" id="ARBA00006138"/>
    </source>
</evidence>
<dbReference type="InterPro" id="IPR004907">
    <property type="entry name" value="ATPase_V1-cplx_csu"/>
</dbReference>
<sequence>MYWLVSLPLLDDSEERAWTLVQNRTTYESDLSSNYKFVLPELRVGTLDSLMVLSDDLVKVNGLVESVVNKVRRQLFEMGAVNGSDSQEVTVEGVPPDTYLERFAWNEAKYPPRRPLKETVAAITETAQKLEDELKVRMGEYNQLKGQLTALARKAGGSLAVRDLGGILKPGDLVDTENLTTLFVVVPVHTKGEWLSSYETLSDFVVPRSSKLVAEDSDLALYSVALFKRVADGFKAAARSKGFQVREYSKAEEAEQAEGVSGQADLREEANAKRRQMEQWSASAYGEAFSAWIHICAVRLFVESILRYGLPPKFLAALMKPNQKSAPKLRKLLSSLFGSQGTNQFYDGEGGVGEAEMFPYVSFSISVDG</sequence>
<dbReference type="AlphaFoldDB" id="A0AAW1S0C4"/>
<comment type="caution">
    <text evidence="7">The sequence shown here is derived from an EMBL/GenBank/DDBJ whole genome shotgun (WGS) entry which is preliminary data.</text>
</comment>
<dbReference type="GO" id="GO:0046961">
    <property type="term" value="F:proton-transporting ATPase activity, rotational mechanism"/>
    <property type="evidence" value="ECO:0007669"/>
    <property type="project" value="InterPro"/>
</dbReference>
<dbReference type="GO" id="GO:0000221">
    <property type="term" value="C:vacuolar proton-transporting V-type ATPase, V1 domain"/>
    <property type="evidence" value="ECO:0007669"/>
    <property type="project" value="TreeGrafter"/>
</dbReference>
<dbReference type="InterPro" id="IPR036132">
    <property type="entry name" value="Vac_ATP_synth_c_sf"/>
</dbReference>
<evidence type="ECO:0000256" key="3">
    <source>
        <dbReference type="ARBA" id="ARBA00022781"/>
    </source>
</evidence>
<evidence type="ECO:0000256" key="6">
    <source>
        <dbReference type="RuleBase" id="RU364010"/>
    </source>
</evidence>
<reference evidence="7 8" key="1">
    <citation type="journal article" date="2024" name="Nat. Commun.">
        <title>Phylogenomics reveals the evolutionary origins of lichenization in chlorophyte algae.</title>
        <authorList>
            <person name="Puginier C."/>
            <person name="Libourel C."/>
            <person name="Otte J."/>
            <person name="Skaloud P."/>
            <person name="Haon M."/>
            <person name="Grisel S."/>
            <person name="Petersen M."/>
            <person name="Berrin J.G."/>
            <person name="Delaux P.M."/>
            <person name="Dal Grande F."/>
            <person name="Keller J."/>
        </authorList>
    </citation>
    <scope>NUCLEOTIDE SEQUENCE [LARGE SCALE GENOMIC DNA]</scope>
    <source>
        <strain evidence="7 8">SAG 245.80</strain>
    </source>
</reference>
<protein>
    <recommendedName>
        <fullName evidence="6">V-type proton ATPase subunit C</fullName>
    </recommendedName>
</protein>
<dbReference type="CDD" id="cd14785">
    <property type="entry name" value="V-ATPase_C"/>
    <property type="match status" value="1"/>
</dbReference>
<evidence type="ECO:0000256" key="5">
    <source>
        <dbReference type="ARBA" id="ARBA00025445"/>
    </source>
</evidence>
<dbReference type="Proteomes" id="UP001445335">
    <property type="component" value="Unassembled WGS sequence"/>
</dbReference>
<evidence type="ECO:0000256" key="4">
    <source>
        <dbReference type="ARBA" id="ARBA00023065"/>
    </source>
</evidence>
<evidence type="ECO:0000256" key="2">
    <source>
        <dbReference type="ARBA" id="ARBA00022448"/>
    </source>
</evidence>
<dbReference type="FunFam" id="3.30.70.100:FF:000002">
    <property type="entry name" value="V-type proton ATPase subunit C"/>
    <property type="match status" value="1"/>
</dbReference>
<organism evidence="7 8">
    <name type="scientific">Elliptochloris bilobata</name>
    <dbReference type="NCBI Taxonomy" id="381761"/>
    <lineage>
        <taxon>Eukaryota</taxon>
        <taxon>Viridiplantae</taxon>
        <taxon>Chlorophyta</taxon>
        <taxon>core chlorophytes</taxon>
        <taxon>Trebouxiophyceae</taxon>
        <taxon>Trebouxiophyceae incertae sedis</taxon>
        <taxon>Elliptochloris clade</taxon>
        <taxon>Elliptochloris</taxon>
    </lineage>
</organism>
<dbReference type="Gene3D" id="1.20.1460.10">
    <property type="entry name" value="subunit c (vma5p) of the yeast v-atpase, domain 2"/>
    <property type="match status" value="1"/>
</dbReference>
<dbReference type="PANTHER" id="PTHR10137:SF0">
    <property type="entry name" value="V-TYPE PROTON ATPASE SUBUNIT C"/>
    <property type="match status" value="1"/>
</dbReference>
<comment type="similarity">
    <text evidence="1 6">Belongs to the V-ATPase C subunit family.</text>
</comment>
<dbReference type="SUPFAM" id="SSF118203">
    <property type="entry name" value="Vacuolar ATP synthase subunit C"/>
    <property type="match status" value="1"/>
</dbReference>
<keyword evidence="2 6" id="KW-0813">Transport</keyword>
<dbReference type="Gene3D" id="3.30.70.100">
    <property type="match status" value="1"/>
</dbReference>
<accession>A0AAW1S0C4</accession>
<keyword evidence="8" id="KW-1185">Reference proteome</keyword>
<dbReference type="Gene3D" id="3.30.70.1180">
    <property type="entry name" value="Vacuolar atp synthase subunit c, domain 1"/>
    <property type="match status" value="1"/>
</dbReference>
<name>A0AAW1S0C4_9CHLO</name>
<comment type="subunit">
    <text evidence="6">V-ATPase is a heteromultimeric enzyme composed of a peripheral catalytic V1 complex (components A to H) attached to an integral membrane V0 proton pore complex.</text>
</comment>